<reference evidence="3" key="1">
    <citation type="submission" date="2011-08" db="EMBL/GenBank/DDBJ databases">
        <authorList>
            <person name="Rombauts S."/>
        </authorList>
    </citation>
    <scope>NUCLEOTIDE SEQUENCE</scope>
    <source>
        <strain evidence="3">London</strain>
    </source>
</reference>
<reference evidence="2" key="2">
    <citation type="submission" date="2015-06" db="UniProtKB">
        <authorList>
            <consortium name="EnsemblMetazoa"/>
        </authorList>
    </citation>
    <scope>IDENTIFICATION</scope>
</reference>
<dbReference type="Gene3D" id="1.10.357.40">
    <property type="entry name" value="YbiA-like"/>
    <property type="match status" value="1"/>
</dbReference>
<feature type="domain" description="NADAR" evidence="1">
    <location>
        <begin position="38"/>
        <end position="142"/>
    </location>
</feature>
<keyword evidence="3" id="KW-1185">Reference proteome</keyword>
<accession>T1L1V8</accession>
<organism evidence="2 3">
    <name type="scientific">Tetranychus urticae</name>
    <name type="common">Two-spotted spider mite</name>
    <dbReference type="NCBI Taxonomy" id="32264"/>
    <lineage>
        <taxon>Eukaryota</taxon>
        <taxon>Metazoa</taxon>
        <taxon>Ecdysozoa</taxon>
        <taxon>Arthropoda</taxon>
        <taxon>Chelicerata</taxon>
        <taxon>Arachnida</taxon>
        <taxon>Acari</taxon>
        <taxon>Acariformes</taxon>
        <taxon>Trombidiformes</taxon>
        <taxon>Prostigmata</taxon>
        <taxon>Eleutherengona</taxon>
        <taxon>Raphignathae</taxon>
        <taxon>Tetranychoidea</taxon>
        <taxon>Tetranychidae</taxon>
        <taxon>Tetranychus</taxon>
    </lineage>
</organism>
<dbReference type="InterPro" id="IPR037238">
    <property type="entry name" value="YbiA-like_sf"/>
</dbReference>
<sequence>MYFDEGSLNELFGSFNIERSDIFNIDETSMFHHNYKTKNQISTLEFDYETCRLKVLTYDSAQYLYQSKRRGLLSGPEEEERVRLSSDPFAAGMVNTDNFVNKADEWYTIDIDLAFKCNWLKFKQNEHFADELLRTGRKFIVYPGTRGNKDWSDITAKILMIIREDLRRQAERKD</sequence>
<dbReference type="Pfam" id="PF08719">
    <property type="entry name" value="NADAR"/>
    <property type="match status" value="1"/>
</dbReference>
<dbReference type="AlphaFoldDB" id="T1L1V8"/>
<evidence type="ECO:0000313" key="3">
    <source>
        <dbReference type="Proteomes" id="UP000015104"/>
    </source>
</evidence>
<dbReference type="Proteomes" id="UP000015104">
    <property type="component" value="Unassembled WGS sequence"/>
</dbReference>
<dbReference type="EMBL" id="CAEY01000921">
    <property type="status" value="NOT_ANNOTATED_CDS"/>
    <property type="molecule type" value="Genomic_DNA"/>
</dbReference>
<proteinExistence type="predicted"/>
<dbReference type="HOGENOM" id="CLU_083451_0_0_1"/>
<dbReference type="SUPFAM" id="SSF143990">
    <property type="entry name" value="YbiA-like"/>
    <property type="match status" value="1"/>
</dbReference>
<evidence type="ECO:0000313" key="2">
    <source>
        <dbReference type="EnsemblMetazoa" id="tetur32g01010.1"/>
    </source>
</evidence>
<protein>
    <recommendedName>
        <fullName evidence="1">NADAR domain-containing protein</fullName>
    </recommendedName>
</protein>
<dbReference type="InterPro" id="IPR012816">
    <property type="entry name" value="NADAR"/>
</dbReference>
<dbReference type="EnsemblMetazoa" id="tetur32g01010.1">
    <property type="protein sequence ID" value="tetur32g01010.1"/>
    <property type="gene ID" value="tetur32g01010"/>
</dbReference>
<name>T1L1V8_TETUR</name>
<evidence type="ECO:0000259" key="1">
    <source>
        <dbReference type="Pfam" id="PF08719"/>
    </source>
</evidence>